<proteinExistence type="predicted"/>
<accession>A0ABT7PF54</accession>
<gene>
    <name evidence="2" type="ORF">QTN89_06760</name>
</gene>
<dbReference type="Pfam" id="PF00899">
    <property type="entry name" value="ThiF"/>
    <property type="match status" value="1"/>
</dbReference>
<dbReference type="InterPro" id="IPR045886">
    <property type="entry name" value="ThiF/MoeB/HesA"/>
</dbReference>
<name>A0ABT7PF54_9BACT</name>
<evidence type="ECO:0000313" key="2">
    <source>
        <dbReference type="EMBL" id="MDM4015125.1"/>
    </source>
</evidence>
<evidence type="ECO:0000259" key="1">
    <source>
        <dbReference type="Pfam" id="PF00899"/>
    </source>
</evidence>
<keyword evidence="3" id="KW-1185">Reference proteome</keyword>
<evidence type="ECO:0000313" key="3">
    <source>
        <dbReference type="Proteomes" id="UP001239462"/>
    </source>
</evidence>
<sequence length="220" mass="23960">MNPSLDRFSRQAGIVPVDRLGSANATVIGVGAIGRQVAIQLAAIGIQKIQLIDFDDVDLSNTTTQGYRHREIGLAKTQACAIAIAELDPTIDITLLQDRFRPRHDIGNSVFCCVDSISARTAIWNSLEGKVDFWADGRMLGEVIRVFAVAGHDGSLYRSTLFSQSEAHPGTCTSRSTIYAASIAAALMVHQFTRWLRDIAVDTETSLNLLSGDWLVNDAR</sequence>
<feature type="domain" description="THIF-type NAD/FAD binding fold" evidence="1">
    <location>
        <begin position="17"/>
        <end position="199"/>
    </location>
</feature>
<protein>
    <submittedName>
        <fullName evidence="2">ThiF family adenylyltransferase</fullName>
    </submittedName>
</protein>
<dbReference type="Gene3D" id="3.40.50.720">
    <property type="entry name" value="NAD(P)-binding Rossmann-like Domain"/>
    <property type="match status" value="1"/>
</dbReference>
<dbReference type="PANTHER" id="PTHR43267">
    <property type="entry name" value="TRNA THREONYLCARBAMOYLADENOSINE DEHYDRATASE"/>
    <property type="match status" value="1"/>
</dbReference>
<dbReference type="PANTHER" id="PTHR43267:SF3">
    <property type="entry name" value="THIF PROTEIN"/>
    <property type="match status" value="1"/>
</dbReference>
<reference evidence="2 3" key="1">
    <citation type="submission" date="2023-06" db="EMBL/GenBank/DDBJ databases">
        <title>Roseiconus lacunae JC819 isolated from Gulf of Mannar region, Tamil Nadu.</title>
        <authorList>
            <person name="Pk S."/>
            <person name="Ch S."/>
            <person name="Ch V.R."/>
        </authorList>
    </citation>
    <scope>NUCLEOTIDE SEQUENCE [LARGE SCALE GENOMIC DNA]</scope>
    <source>
        <strain evidence="2 3">JC819</strain>
    </source>
</reference>
<organism evidence="2 3">
    <name type="scientific">Roseiconus lacunae</name>
    <dbReference type="NCBI Taxonomy" id="2605694"/>
    <lineage>
        <taxon>Bacteria</taxon>
        <taxon>Pseudomonadati</taxon>
        <taxon>Planctomycetota</taxon>
        <taxon>Planctomycetia</taxon>
        <taxon>Pirellulales</taxon>
        <taxon>Pirellulaceae</taxon>
        <taxon>Roseiconus</taxon>
    </lineage>
</organism>
<dbReference type="SUPFAM" id="SSF69572">
    <property type="entry name" value="Activating enzymes of the ubiquitin-like proteins"/>
    <property type="match status" value="1"/>
</dbReference>
<dbReference type="RefSeq" id="WP_149496408.1">
    <property type="nucleotide sequence ID" value="NZ_JASZZN010000004.1"/>
</dbReference>
<dbReference type="InterPro" id="IPR000594">
    <property type="entry name" value="ThiF_NAD_FAD-bd"/>
</dbReference>
<dbReference type="GO" id="GO:0016779">
    <property type="term" value="F:nucleotidyltransferase activity"/>
    <property type="evidence" value="ECO:0007669"/>
    <property type="project" value="UniProtKB-KW"/>
</dbReference>
<keyword evidence="2" id="KW-0548">Nucleotidyltransferase</keyword>
<dbReference type="EMBL" id="JASZZN010000004">
    <property type="protein sequence ID" value="MDM4015125.1"/>
    <property type="molecule type" value="Genomic_DNA"/>
</dbReference>
<keyword evidence="2" id="KW-0808">Transferase</keyword>
<comment type="caution">
    <text evidence="2">The sequence shown here is derived from an EMBL/GenBank/DDBJ whole genome shotgun (WGS) entry which is preliminary data.</text>
</comment>
<dbReference type="Proteomes" id="UP001239462">
    <property type="component" value="Unassembled WGS sequence"/>
</dbReference>
<dbReference type="InterPro" id="IPR035985">
    <property type="entry name" value="Ubiquitin-activating_enz"/>
</dbReference>